<protein>
    <recommendedName>
        <fullName evidence="5">GRF-type domain-containing protein</fullName>
    </recommendedName>
</protein>
<name>A0AAQ3SP59_PASNO</name>
<keyword evidence="3" id="KW-0862">Zinc</keyword>
<evidence type="ECO:0000256" key="4">
    <source>
        <dbReference type="PROSITE-ProRule" id="PRU01343"/>
    </source>
</evidence>
<evidence type="ECO:0000313" key="7">
    <source>
        <dbReference type="Proteomes" id="UP001341281"/>
    </source>
</evidence>
<evidence type="ECO:0000313" key="6">
    <source>
        <dbReference type="EMBL" id="WVZ58012.1"/>
    </source>
</evidence>
<feature type="domain" description="GRF-type" evidence="5">
    <location>
        <begin position="27"/>
        <end position="74"/>
    </location>
</feature>
<accession>A0AAQ3SP59</accession>
<dbReference type="PROSITE" id="PS51999">
    <property type="entry name" value="ZF_GRF"/>
    <property type="match status" value="1"/>
</dbReference>
<keyword evidence="7" id="KW-1185">Reference proteome</keyword>
<gene>
    <name evidence="6" type="ORF">U9M48_008327</name>
</gene>
<keyword evidence="2 4" id="KW-0863">Zinc-finger</keyword>
<dbReference type="Pfam" id="PF06839">
    <property type="entry name" value="Zn_ribbon_GRF"/>
    <property type="match status" value="1"/>
</dbReference>
<dbReference type="Proteomes" id="UP001341281">
    <property type="component" value="Chromosome 02"/>
</dbReference>
<keyword evidence="1" id="KW-0479">Metal-binding</keyword>
<dbReference type="PANTHER" id="PTHR33680">
    <property type="entry name" value="OS07G0190500 PROTEIN"/>
    <property type="match status" value="1"/>
</dbReference>
<dbReference type="PANTHER" id="PTHR33680:SF7">
    <property type="entry name" value="OS02G0474200 PROTEIN"/>
    <property type="match status" value="1"/>
</dbReference>
<organism evidence="6 7">
    <name type="scientific">Paspalum notatum var. saurae</name>
    <dbReference type="NCBI Taxonomy" id="547442"/>
    <lineage>
        <taxon>Eukaryota</taxon>
        <taxon>Viridiplantae</taxon>
        <taxon>Streptophyta</taxon>
        <taxon>Embryophyta</taxon>
        <taxon>Tracheophyta</taxon>
        <taxon>Spermatophyta</taxon>
        <taxon>Magnoliopsida</taxon>
        <taxon>Liliopsida</taxon>
        <taxon>Poales</taxon>
        <taxon>Poaceae</taxon>
        <taxon>PACMAD clade</taxon>
        <taxon>Panicoideae</taxon>
        <taxon>Andropogonodae</taxon>
        <taxon>Paspaleae</taxon>
        <taxon>Paspalinae</taxon>
        <taxon>Paspalum</taxon>
    </lineage>
</organism>
<reference evidence="6 7" key="1">
    <citation type="submission" date="2024-02" db="EMBL/GenBank/DDBJ databases">
        <title>High-quality chromosome-scale genome assembly of Pensacola bahiagrass (Paspalum notatum Flugge var. saurae).</title>
        <authorList>
            <person name="Vega J.M."/>
            <person name="Podio M."/>
            <person name="Orjuela J."/>
            <person name="Siena L.A."/>
            <person name="Pessino S.C."/>
            <person name="Combes M.C."/>
            <person name="Mariac C."/>
            <person name="Albertini E."/>
            <person name="Pupilli F."/>
            <person name="Ortiz J.P.A."/>
            <person name="Leblanc O."/>
        </authorList>
    </citation>
    <scope>NUCLEOTIDE SEQUENCE [LARGE SCALE GENOMIC DNA]</scope>
    <source>
        <strain evidence="6">R1</strain>
        <tissue evidence="6">Leaf</tissue>
    </source>
</reference>
<evidence type="ECO:0000256" key="3">
    <source>
        <dbReference type="ARBA" id="ARBA00022833"/>
    </source>
</evidence>
<dbReference type="GO" id="GO:0008270">
    <property type="term" value="F:zinc ion binding"/>
    <property type="evidence" value="ECO:0007669"/>
    <property type="project" value="UniProtKB-KW"/>
</dbReference>
<proteinExistence type="predicted"/>
<evidence type="ECO:0000256" key="2">
    <source>
        <dbReference type="ARBA" id="ARBA00022771"/>
    </source>
</evidence>
<dbReference type="EMBL" id="CP144746">
    <property type="protein sequence ID" value="WVZ58012.1"/>
    <property type="molecule type" value="Genomic_DNA"/>
</dbReference>
<sequence>MAGKSLCSSSSAAGGRRRRPDLPLITCTDCSQHTVLELEVKTNENGNRGRIFYKCPSHKRDGSGCPFWHWEEGYVNILKDLKAGKKQPAEAQGRRDSLVDYMAGKQVKEEKNKHEMGPDNDMGHQIISLIGIAREIVVLLKC</sequence>
<evidence type="ECO:0000256" key="1">
    <source>
        <dbReference type="ARBA" id="ARBA00022723"/>
    </source>
</evidence>
<evidence type="ECO:0000259" key="5">
    <source>
        <dbReference type="PROSITE" id="PS51999"/>
    </source>
</evidence>
<dbReference type="InterPro" id="IPR010666">
    <property type="entry name" value="Znf_GRF"/>
</dbReference>
<dbReference type="AlphaFoldDB" id="A0AAQ3SP59"/>